<sequence length="696" mass="79101">MMSTNSQVQAQLRNEVLILQGALKDLHGQLKIPPDKLSVPSWRYPEKKATDVAFSAKDIDDDQLLLELLVDRLAFLLQLCVFEIEVTNKHSKQSPRHKTGSFSSPSLPLSFSSTLKRFVRGFVQLIKKFKDLDNDVDSMKGEVSKLQQKLLHYHDLVTNELGPSAAEALDSALNTGTQGASSLGISETRTVSTQTTQTSLVAPPVVNYMAKSDPCSKCPTYLEQLDKLAKRVSNLKLEVQRKQDKKAESVGGYDKAVVDANIAAIKDCFVSYERENESFKKELTHKKLVIPELEEQCRQVLNNVNELQKQLKENQEKYEETILQYRNTHEVEVTEVKRQLSHVLSKSDMLQKEVMSLKNSEKHLQSVIVEKNEKVSRLKVSLTCSLNESSKSKEASDKLSKEFASLTKEHKDVCSQLEETSLELNKTSTQLANIESRCKYLQSKQTKLLNQIDELDQNCSHLNEVLNKTLKERDCAKEKLVKMTEKCAVTLSSLEREKMLLEKSNQENESLKFECQELQKEAMTKMEELSEERSKSRLLMEYPFSPRVDTRMTLSQSREHIDANSVRIFYLEEQNHEIRQLYTPKDTNLQPLHVSHINLSGPTRLWNNVPNLHSHSAVQTHTNKMIRKTPRSPPPAPPPSQVRSEPSSLSQDPILRDIESVGSSSSSSLMTDSSANLELYYKRNAISDVRSTKQQL</sequence>
<dbReference type="KEGG" id="aqu:100638645"/>
<dbReference type="PANTHER" id="PTHR43696:SF9">
    <property type="entry name" value="COILED-COIL DOMAIN-CONTAINING PROTEIN 157"/>
    <property type="match status" value="1"/>
</dbReference>
<dbReference type="PANTHER" id="PTHR43696">
    <property type="entry name" value="COILED-COIL DOMAIN-CONTAINING PROTEIN 157"/>
    <property type="match status" value="1"/>
</dbReference>
<feature type="coiled-coil region" evidence="1">
    <location>
        <begin position="417"/>
        <end position="535"/>
    </location>
</feature>
<feature type="compositionally biased region" description="Low complexity" evidence="2">
    <location>
        <begin position="660"/>
        <end position="673"/>
    </location>
</feature>
<accession>A0AAN0J7L1</accession>
<evidence type="ECO:0000256" key="1">
    <source>
        <dbReference type="SAM" id="Coils"/>
    </source>
</evidence>
<reference evidence="4" key="1">
    <citation type="journal article" date="2010" name="Nature">
        <title>The Amphimedon queenslandica genome and the evolution of animal complexity.</title>
        <authorList>
            <person name="Srivastava M."/>
            <person name="Simakov O."/>
            <person name="Chapman J."/>
            <person name="Fahey B."/>
            <person name="Gauthier M.E."/>
            <person name="Mitros T."/>
            <person name="Richards G.S."/>
            <person name="Conaco C."/>
            <person name="Dacre M."/>
            <person name="Hellsten U."/>
            <person name="Larroux C."/>
            <person name="Putnam N.H."/>
            <person name="Stanke M."/>
            <person name="Adamska M."/>
            <person name="Darling A."/>
            <person name="Degnan S.M."/>
            <person name="Oakley T.H."/>
            <person name="Plachetzki D.C."/>
            <person name="Zhai Y."/>
            <person name="Adamski M."/>
            <person name="Calcino A."/>
            <person name="Cummins S.F."/>
            <person name="Goodstein D.M."/>
            <person name="Harris C."/>
            <person name="Jackson D.J."/>
            <person name="Leys S.P."/>
            <person name="Shu S."/>
            <person name="Woodcroft B.J."/>
            <person name="Vervoort M."/>
            <person name="Kosik K.S."/>
            <person name="Manning G."/>
            <person name="Degnan B.M."/>
            <person name="Rokhsar D.S."/>
        </authorList>
    </citation>
    <scope>NUCLEOTIDE SEQUENCE [LARGE SCALE GENOMIC DNA]</scope>
</reference>
<feature type="region of interest" description="Disordered" evidence="2">
    <location>
        <begin position="619"/>
        <end position="673"/>
    </location>
</feature>
<protein>
    <submittedName>
        <fullName evidence="3">Uncharacterized protein</fullName>
    </submittedName>
</protein>
<evidence type="ECO:0000256" key="2">
    <source>
        <dbReference type="SAM" id="MobiDB-lite"/>
    </source>
</evidence>
<reference evidence="3" key="2">
    <citation type="submission" date="2024-06" db="UniProtKB">
        <authorList>
            <consortium name="EnsemblMetazoa"/>
        </authorList>
    </citation>
    <scope>IDENTIFICATION</scope>
</reference>
<dbReference type="AlphaFoldDB" id="A0AAN0J7L1"/>
<proteinExistence type="predicted"/>
<dbReference type="Proteomes" id="UP000007879">
    <property type="component" value="Unassembled WGS sequence"/>
</dbReference>
<dbReference type="InterPro" id="IPR029681">
    <property type="entry name" value="CCDC157"/>
</dbReference>
<name>A0AAN0J7L1_AMPQE</name>
<evidence type="ECO:0000313" key="4">
    <source>
        <dbReference type="Proteomes" id="UP000007879"/>
    </source>
</evidence>
<keyword evidence="4" id="KW-1185">Reference proteome</keyword>
<evidence type="ECO:0000313" key="3">
    <source>
        <dbReference type="EnsemblMetazoa" id="XP_019852737.1"/>
    </source>
</evidence>
<dbReference type="SUPFAM" id="SSF57997">
    <property type="entry name" value="Tropomyosin"/>
    <property type="match status" value="1"/>
</dbReference>
<keyword evidence="1" id="KW-0175">Coiled coil</keyword>
<feature type="coiled-coil region" evidence="1">
    <location>
        <begin position="290"/>
        <end position="328"/>
    </location>
</feature>
<dbReference type="EnsemblMetazoa" id="XM_019997178.1">
    <property type="protein sequence ID" value="XP_019852737.1"/>
    <property type="gene ID" value="LOC100638645"/>
</dbReference>
<organism evidence="3 4">
    <name type="scientific">Amphimedon queenslandica</name>
    <name type="common">Sponge</name>
    <dbReference type="NCBI Taxonomy" id="400682"/>
    <lineage>
        <taxon>Eukaryota</taxon>
        <taxon>Metazoa</taxon>
        <taxon>Porifera</taxon>
        <taxon>Demospongiae</taxon>
        <taxon>Heteroscleromorpha</taxon>
        <taxon>Haplosclerida</taxon>
        <taxon>Niphatidae</taxon>
        <taxon>Amphimedon</taxon>
    </lineage>
</organism>
<gene>
    <name evidence="3" type="primary">100638645</name>
</gene>
<feature type="compositionally biased region" description="Pro residues" evidence="2">
    <location>
        <begin position="631"/>
        <end position="640"/>
    </location>
</feature>